<dbReference type="InterPro" id="IPR050595">
    <property type="entry name" value="Bact_response_regulator"/>
</dbReference>
<evidence type="ECO:0000259" key="3">
    <source>
        <dbReference type="PROSITE" id="PS50110"/>
    </source>
</evidence>
<dbReference type="GO" id="GO:0000160">
    <property type="term" value="P:phosphorelay signal transduction system"/>
    <property type="evidence" value="ECO:0007669"/>
    <property type="project" value="InterPro"/>
</dbReference>
<protein>
    <submittedName>
        <fullName evidence="4">Two component, sigma54 specific, fis family transcriptional regulator</fullName>
    </submittedName>
</protein>
<organism evidence="4 5">
    <name type="scientific">Frigidibacter mobilis</name>
    <dbReference type="NCBI Taxonomy" id="1335048"/>
    <lineage>
        <taxon>Bacteria</taxon>
        <taxon>Pseudomonadati</taxon>
        <taxon>Pseudomonadota</taxon>
        <taxon>Alphaproteobacteria</taxon>
        <taxon>Rhodobacterales</taxon>
        <taxon>Paracoccaceae</taxon>
        <taxon>Frigidibacter</taxon>
    </lineage>
</organism>
<reference evidence="4 5" key="1">
    <citation type="submission" date="2015-09" db="EMBL/GenBank/DDBJ databases">
        <title>Complete genome sequence of Defluviimonas alba cai42t isolated from an oilfield in Xinjiang.</title>
        <authorList>
            <person name="Geng S."/>
            <person name="Pan X."/>
            <person name="Wu X."/>
        </authorList>
    </citation>
    <scope>NUCLEOTIDE SEQUENCE [LARGE SCALE GENOMIC DNA]</scope>
    <source>
        <strain evidence="5">cai42</strain>
    </source>
</reference>
<name>A0A159Z5A8_9RHOB</name>
<keyword evidence="5" id="KW-1185">Reference proteome</keyword>
<feature type="domain" description="Response regulatory" evidence="3">
    <location>
        <begin position="5"/>
        <end position="77"/>
    </location>
</feature>
<accession>A0A159Z5A8</accession>
<evidence type="ECO:0000256" key="2">
    <source>
        <dbReference type="PROSITE-ProRule" id="PRU00169"/>
    </source>
</evidence>
<dbReference type="InterPro" id="IPR001789">
    <property type="entry name" value="Sig_transdc_resp-reg_receiver"/>
</dbReference>
<dbReference type="Proteomes" id="UP000076128">
    <property type="component" value="Chromosome"/>
</dbReference>
<dbReference type="EMBL" id="CP012661">
    <property type="protein sequence ID" value="AMY70415.1"/>
    <property type="molecule type" value="Genomic_DNA"/>
</dbReference>
<dbReference type="PROSITE" id="PS50110">
    <property type="entry name" value="RESPONSE_REGULATORY"/>
    <property type="match status" value="1"/>
</dbReference>
<feature type="modified residue" description="4-aspartylphosphate" evidence="2">
    <location>
        <position position="54"/>
    </location>
</feature>
<evidence type="ECO:0000313" key="5">
    <source>
        <dbReference type="Proteomes" id="UP000076128"/>
    </source>
</evidence>
<keyword evidence="1 2" id="KW-0597">Phosphoprotein</keyword>
<gene>
    <name evidence="4" type="ORF">AKL17_3183</name>
</gene>
<dbReference type="Gene3D" id="3.40.50.2300">
    <property type="match status" value="1"/>
</dbReference>
<evidence type="ECO:0000256" key="1">
    <source>
        <dbReference type="ARBA" id="ARBA00022553"/>
    </source>
</evidence>
<dbReference type="SUPFAM" id="SSF52172">
    <property type="entry name" value="CheY-like"/>
    <property type="match status" value="1"/>
</dbReference>
<dbReference type="AlphaFoldDB" id="A0A159Z5A8"/>
<evidence type="ECO:0000313" key="4">
    <source>
        <dbReference type="EMBL" id="AMY70415.1"/>
    </source>
</evidence>
<dbReference type="STRING" id="1335048.AKL17_3183"/>
<dbReference type="PANTHER" id="PTHR44591:SF25">
    <property type="entry name" value="CHEMOTAXIS TWO-COMPONENT RESPONSE REGULATOR"/>
    <property type="match status" value="1"/>
</dbReference>
<proteinExistence type="predicted"/>
<sequence>MTRGTIAFIDDEPRLCEAAADWLGASGFRVTTFTDAARALAEIDPGRCDCVVTDLRMPGVTGQQVLAQLRAGMPSCR</sequence>
<dbReference type="KEGG" id="daa:AKL17_3183"/>
<dbReference type="Pfam" id="PF00072">
    <property type="entry name" value="Response_reg"/>
    <property type="match status" value="1"/>
</dbReference>
<dbReference type="RefSeq" id="WP_236937807.1">
    <property type="nucleotide sequence ID" value="NZ_CP012661.1"/>
</dbReference>
<dbReference type="InterPro" id="IPR011006">
    <property type="entry name" value="CheY-like_superfamily"/>
</dbReference>
<dbReference type="PANTHER" id="PTHR44591">
    <property type="entry name" value="STRESS RESPONSE REGULATOR PROTEIN 1"/>
    <property type="match status" value="1"/>
</dbReference>